<evidence type="ECO:0000313" key="2">
    <source>
        <dbReference type="EMBL" id="GAA2698445.1"/>
    </source>
</evidence>
<sequence>MTAPVPPTSEPDTSARTCPGDQIGPCSTCCRPTHTYGSGVRSPLCEYRDGKAAARWGRKLRAD</sequence>
<accession>A0ABN3TEM2</accession>
<comment type="caution">
    <text evidence="2">The sequence shown here is derived from an EMBL/GenBank/DDBJ whole genome shotgun (WGS) entry which is preliminary data.</text>
</comment>
<reference evidence="2 3" key="1">
    <citation type="journal article" date="2019" name="Int. J. Syst. Evol. Microbiol.">
        <title>The Global Catalogue of Microorganisms (GCM) 10K type strain sequencing project: providing services to taxonomists for standard genome sequencing and annotation.</title>
        <authorList>
            <consortium name="The Broad Institute Genomics Platform"/>
            <consortium name="The Broad Institute Genome Sequencing Center for Infectious Disease"/>
            <person name="Wu L."/>
            <person name="Ma J."/>
        </authorList>
    </citation>
    <scope>NUCLEOTIDE SEQUENCE [LARGE SCALE GENOMIC DNA]</scope>
    <source>
        <strain evidence="2 3">JCM 4531</strain>
    </source>
</reference>
<keyword evidence="3" id="KW-1185">Reference proteome</keyword>
<feature type="region of interest" description="Disordered" evidence="1">
    <location>
        <begin position="1"/>
        <end position="22"/>
    </location>
</feature>
<evidence type="ECO:0000313" key="3">
    <source>
        <dbReference type="Proteomes" id="UP001499989"/>
    </source>
</evidence>
<proteinExistence type="predicted"/>
<name>A0ABN3TEM2_9ACTN</name>
<dbReference type="EMBL" id="BAAASK010000027">
    <property type="protein sequence ID" value="GAA2698445.1"/>
    <property type="molecule type" value="Genomic_DNA"/>
</dbReference>
<organism evidence="2 3">
    <name type="scientific">Streptomyces violaceolatus</name>
    <dbReference type="NCBI Taxonomy" id="67378"/>
    <lineage>
        <taxon>Bacteria</taxon>
        <taxon>Bacillati</taxon>
        <taxon>Actinomycetota</taxon>
        <taxon>Actinomycetes</taxon>
        <taxon>Kitasatosporales</taxon>
        <taxon>Streptomycetaceae</taxon>
        <taxon>Streptomyces</taxon>
        <taxon>Streptomyces violaceoruber group</taxon>
    </lineage>
</organism>
<dbReference type="Proteomes" id="UP001499989">
    <property type="component" value="Unassembled WGS sequence"/>
</dbReference>
<evidence type="ECO:0000256" key="1">
    <source>
        <dbReference type="SAM" id="MobiDB-lite"/>
    </source>
</evidence>
<protein>
    <submittedName>
        <fullName evidence="2">Uncharacterized protein</fullName>
    </submittedName>
</protein>
<gene>
    <name evidence="2" type="ORF">GCM10010310_64070</name>
</gene>